<accession>A0A2J0KZJ8</accession>
<protein>
    <recommendedName>
        <fullName evidence="1">Glycosyltransferase 2-like domain-containing protein</fullName>
    </recommendedName>
</protein>
<proteinExistence type="predicted"/>
<name>A0A2J0KZJ8_9BACT</name>
<dbReference type="SUPFAM" id="SSF53448">
    <property type="entry name" value="Nucleotide-diphospho-sugar transferases"/>
    <property type="match status" value="1"/>
</dbReference>
<sequence length="295" mass="34081">MRISILIITHNRGDDLKICLDSLVKQSRKADEVVIIDNGSTGGTKSVIDFFKDKLPIKYFYESTSSIPKSRNMSLREASGDILAILDDDCIVENDWTENIEFYHRKYQAVAIIQGRVIPLEASSLVGKTYIAAAEAYIERNFFAGKSQDSEVELPRIINGFISLKKEEVNRLGIYFKEEFPFFSDKEFGIRLQKIGTKVLYAPSILIYHKYKFKSFFALFVRYFRMGRIDSKLKKIYGSFEINPGLSQLYQTAAVIMADKRVRYMAKIIMVSAYVLRSISYAIGYCYQNLRHWFK</sequence>
<evidence type="ECO:0000259" key="1">
    <source>
        <dbReference type="Pfam" id="PF00535"/>
    </source>
</evidence>
<dbReference type="InterPro" id="IPR001173">
    <property type="entry name" value="Glyco_trans_2-like"/>
</dbReference>
<comment type="caution">
    <text evidence="2">The sequence shown here is derived from an EMBL/GenBank/DDBJ whole genome shotgun (WGS) entry which is preliminary data.</text>
</comment>
<feature type="domain" description="Glycosyltransferase 2-like" evidence="1">
    <location>
        <begin position="4"/>
        <end position="129"/>
    </location>
</feature>
<organism evidence="2 3">
    <name type="scientific">Candidatus Aquitaenariimonas noxiae</name>
    <dbReference type="NCBI Taxonomy" id="1974741"/>
    <lineage>
        <taxon>Bacteria</taxon>
        <taxon>Pseudomonadati</taxon>
        <taxon>Candidatus Omnitrophota</taxon>
        <taxon>Candidatus Aquitaenariimonas</taxon>
    </lineage>
</organism>
<reference evidence="2 3" key="1">
    <citation type="submission" date="2017-09" db="EMBL/GenBank/DDBJ databases">
        <title>Depth-based differentiation of microbial function through sediment-hosted aquifers and enrichment of novel symbionts in the deep terrestrial subsurface.</title>
        <authorList>
            <person name="Probst A.J."/>
            <person name="Ladd B."/>
            <person name="Jarett J.K."/>
            <person name="Geller-Mcgrath D.E."/>
            <person name="Sieber C.M."/>
            <person name="Emerson J.B."/>
            <person name="Anantharaman K."/>
            <person name="Thomas B.C."/>
            <person name="Malmstrom R."/>
            <person name="Stieglmeier M."/>
            <person name="Klingl A."/>
            <person name="Woyke T."/>
            <person name="Ryan C.M."/>
            <person name="Banfield J.F."/>
        </authorList>
    </citation>
    <scope>NUCLEOTIDE SEQUENCE [LARGE SCALE GENOMIC DNA]</scope>
    <source>
        <strain evidence="2">CG07_land_8_20_14_0_80_42_15</strain>
    </source>
</reference>
<dbReference type="PANTHER" id="PTHR43685">
    <property type="entry name" value="GLYCOSYLTRANSFERASE"/>
    <property type="match status" value="1"/>
</dbReference>
<dbReference type="PANTHER" id="PTHR43685:SF2">
    <property type="entry name" value="GLYCOSYLTRANSFERASE 2-LIKE DOMAIN-CONTAINING PROTEIN"/>
    <property type="match status" value="1"/>
</dbReference>
<dbReference type="AlphaFoldDB" id="A0A2J0KZJ8"/>
<evidence type="ECO:0000313" key="2">
    <source>
        <dbReference type="EMBL" id="PIU41840.1"/>
    </source>
</evidence>
<dbReference type="CDD" id="cd00761">
    <property type="entry name" value="Glyco_tranf_GTA_type"/>
    <property type="match status" value="1"/>
</dbReference>
<dbReference type="InterPro" id="IPR050834">
    <property type="entry name" value="Glycosyltransf_2"/>
</dbReference>
<dbReference type="InterPro" id="IPR029044">
    <property type="entry name" value="Nucleotide-diphossugar_trans"/>
</dbReference>
<dbReference type="Pfam" id="PF00535">
    <property type="entry name" value="Glycos_transf_2"/>
    <property type="match status" value="1"/>
</dbReference>
<dbReference type="EMBL" id="PEWV01000032">
    <property type="protein sequence ID" value="PIU41840.1"/>
    <property type="molecule type" value="Genomic_DNA"/>
</dbReference>
<dbReference type="Proteomes" id="UP000230052">
    <property type="component" value="Unassembled WGS sequence"/>
</dbReference>
<gene>
    <name evidence="2" type="ORF">COS99_03450</name>
</gene>
<evidence type="ECO:0000313" key="3">
    <source>
        <dbReference type="Proteomes" id="UP000230052"/>
    </source>
</evidence>
<dbReference type="Gene3D" id="3.90.550.10">
    <property type="entry name" value="Spore Coat Polysaccharide Biosynthesis Protein SpsA, Chain A"/>
    <property type="match status" value="1"/>
</dbReference>